<organism evidence="1 2">
    <name type="scientific">Actinobacillus porcinus</name>
    <dbReference type="NCBI Taxonomy" id="51048"/>
    <lineage>
        <taxon>Bacteria</taxon>
        <taxon>Pseudomonadati</taxon>
        <taxon>Pseudomonadota</taxon>
        <taxon>Gammaproteobacteria</taxon>
        <taxon>Pasteurellales</taxon>
        <taxon>Pasteurellaceae</taxon>
        <taxon>Actinobacillus</taxon>
    </lineage>
</organism>
<dbReference type="EMBL" id="CABFKI010000011">
    <property type="protein sequence ID" value="VTU08871.1"/>
    <property type="molecule type" value="Genomic_DNA"/>
</dbReference>
<proteinExistence type="predicted"/>
<comment type="caution">
    <text evidence="1">The sequence shown here is derived from an EMBL/GenBank/DDBJ whole genome shotgun (WGS) entry which is preliminary data.</text>
</comment>
<evidence type="ECO:0000313" key="1">
    <source>
        <dbReference type="EMBL" id="VTU08871.1"/>
    </source>
</evidence>
<dbReference type="Proteomes" id="UP000308167">
    <property type="component" value="Unassembled WGS sequence"/>
</dbReference>
<reference evidence="1 2" key="1">
    <citation type="submission" date="2019-05" db="EMBL/GenBank/DDBJ databases">
        <authorList>
            <consortium name="Pathogen Informatics"/>
        </authorList>
    </citation>
    <scope>NUCLEOTIDE SEQUENCE [LARGE SCALE GENOMIC DNA]</scope>
    <source>
        <strain evidence="1 2">NM319</strain>
    </source>
</reference>
<gene>
    <name evidence="1" type="ORF">SAMEA1410922_01712</name>
</gene>
<protein>
    <submittedName>
        <fullName evidence="1">Uncharacterized protein</fullName>
    </submittedName>
</protein>
<sequence>MVKTSLKPYSKRILRGSKVLITKNAFIAQVLMYKNTAKLKTNNAINATIVTSSF</sequence>
<accession>A0ABY6TL70</accession>
<name>A0ABY6TL70_9PAST</name>
<keyword evidence="2" id="KW-1185">Reference proteome</keyword>
<evidence type="ECO:0000313" key="2">
    <source>
        <dbReference type="Proteomes" id="UP000308167"/>
    </source>
</evidence>